<comment type="similarity">
    <text evidence="3">Belongs to the glycosyl hydrolase 5 (cellulase A) family.</text>
</comment>
<evidence type="ECO:0000256" key="1">
    <source>
        <dbReference type="ARBA" id="ARBA00001678"/>
    </source>
</evidence>
<feature type="compositionally biased region" description="Pro residues" evidence="9">
    <location>
        <begin position="416"/>
        <end position="427"/>
    </location>
</feature>
<evidence type="ECO:0000256" key="4">
    <source>
        <dbReference type="ARBA" id="ARBA00012706"/>
    </source>
</evidence>
<keyword evidence="7" id="KW-0378">Hydrolase</keyword>
<evidence type="ECO:0000256" key="6">
    <source>
        <dbReference type="ARBA" id="ARBA00022729"/>
    </source>
</evidence>
<comment type="subcellular location">
    <subcellularLocation>
        <location evidence="2">Secreted</location>
    </subcellularLocation>
</comment>
<dbReference type="EMBL" id="HBEW01001610">
    <property type="protein sequence ID" value="CAD8577764.1"/>
    <property type="molecule type" value="Transcribed_RNA"/>
</dbReference>
<dbReference type="InterPro" id="IPR045053">
    <property type="entry name" value="MAN-like"/>
</dbReference>
<evidence type="ECO:0000256" key="5">
    <source>
        <dbReference type="ARBA" id="ARBA00022525"/>
    </source>
</evidence>
<dbReference type="InterPro" id="IPR017853">
    <property type="entry name" value="GH"/>
</dbReference>
<accession>A0A7S0KDH8</accession>
<evidence type="ECO:0000256" key="8">
    <source>
        <dbReference type="ARBA" id="ARBA00023295"/>
    </source>
</evidence>
<name>A0A7S0KDH8_9CHLO</name>
<evidence type="ECO:0000256" key="7">
    <source>
        <dbReference type="ARBA" id="ARBA00022801"/>
    </source>
</evidence>
<feature type="compositionally biased region" description="Acidic residues" evidence="9">
    <location>
        <begin position="429"/>
        <end position="438"/>
    </location>
</feature>
<evidence type="ECO:0000313" key="12">
    <source>
        <dbReference type="EMBL" id="CAD8577764.1"/>
    </source>
</evidence>
<feature type="region of interest" description="Disordered" evidence="9">
    <location>
        <begin position="404"/>
        <end position="438"/>
    </location>
</feature>
<feature type="signal peptide" evidence="10">
    <location>
        <begin position="1"/>
        <end position="27"/>
    </location>
</feature>
<keyword evidence="8" id="KW-0326">Glycosidase</keyword>
<comment type="catalytic activity">
    <reaction evidence="1">
        <text>Random hydrolysis of (1-&gt;4)-beta-D-mannosidic linkages in mannans, galactomannans and glucomannans.</text>
        <dbReference type="EC" id="3.2.1.78"/>
    </reaction>
</comment>
<proteinExistence type="inferred from homology"/>
<keyword evidence="5" id="KW-0964">Secreted</keyword>
<feature type="domain" description="Glycoside hydrolase family 5" evidence="11">
    <location>
        <begin position="69"/>
        <end position="373"/>
    </location>
</feature>
<dbReference type="EC" id="3.2.1.78" evidence="4"/>
<dbReference type="PANTHER" id="PTHR31451:SF39">
    <property type="entry name" value="MANNAN ENDO-1,4-BETA-MANNOSIDASE 1"/>
    <property type="match status" value="1"/>
</dbReference>
<dbReference type="PANTHER" id="PTHR31451">
    <property type="match status" value="1"/>
</dbReference>
<feature type="chain" id="PRO_5031259845" description="mannan endo-1,4-beta-mannosidase" evidence="10">
    <location>
        <begin position="28"/>
        <end position="697"/>
    </location>
</feature>
<evidence type="ECO:0000259" key="11">
    <source>
        <dbReference type="Pfam" id="PF26410"/>
    </source>
</evidence>
<dbReference type="InterPro" id="IPR001547">
    <property type="entry name" value="Glyco_hydro_5"/>
</dbReference>
<dbReference type="Gene3D" id="3.20.20.80">
    <property type="entry name" value="Glycosidases"/>
    <property type="match status" value="1"/>
</dbReference>
<protein>
    <recommendedName>
        <fullName evidence="4">mannan endo-1,4-beta-mannosidase</fullName>
        <ecNumber evidence="4">3.2.1.78</ecNumber>
    </recommendedName>
</protein>
<dbReference type="Pfam" id="PF26410">
    <property type="entry name" value="GH5_mannosidase"/>
    <property type="match status" value="1"/>
</dbReference>
<reference evidence="12" key="1">
    <citation type="submission" date="2021-01" db="EMBL/GenBank/DDBJ databases">
        <authorList>
            <person name="Corre E."/>
            <person name="Pelletier E."/>
            <person name="Niang G."/>
            <person name="Scheremetjew M."/>
            <person name="Finn R."/>
            <person name="Kale V."/>
            <person name="Holt S."/>
            <person name="Cochrane G."/>
            <person name="Meng A."/>
            <person name="Brown T."/>
            <person name="Cohen L."/>
        </authorList>
    </citation>
    <scope>NUCLEOTIDE SEQUENCE</scope>
    <source>
        <strain evidence="12">Clade-D-RCC2572</strain>
    </source>
</reference>
<evidence type="ECO:0000256" key="9">
    <source>
        <dbReference type="SAM" id="MobiDB-lite"/>
    </source>
</evidence>
<gene>
    <name evidence="12" type="ORF">OMED0929_LOCUS1366</name>
</gene>
<dbReference type="AlphaFoldDB" id="A0A7S0KDH8"/>
<evidence type="ECO:0000256" key="3">
    <source>
        <dbReference type="ARBA" id="ARBA00005641"/>
    </source>
</evidence>
<sequence>MMRWHARARRALALFLFFSWAPRAIHASSPITGFGIVKVDTSTGTFMDSTTGDIVRARGTNVYSLRYDQAGGESSRARVVSVLNSISDLKLDVVRTWAFMDGDAEDYDGRSMQPSEGEFIEKNFVALDELIALCAQRRIRLILTLTNYWDDYGGIQQYVEWARANGEYDVYRREDFFTSPRCRASFERFIQAIVLRRNTIDNILYRDHPAIFSYQLINEPRVAGDAQGNVFHDWVSYFSSFIKRTEGSRHLVSVGTEGFFLSPSGGVAFNPFSGAERQGVDMNRLQDVMDVDYVTVHCWVDDWMDSDDESKYRFMQTWVRAHLDQSSSKPVVLEEFGKHRPLDVRDRFFRRVYELLREDGRNAARSGSLFWLFVPNEIEDYDGFSVYSSDATTLSIVRDDATSFDDSSASPIDAYAPPPPSSTPMTPPGEDDDIDDEDDDVDFETIVAPVADAESSSFSYSCRMLTSNAYEAHATYGDYVSIELVLNTVNFTVDNVDIDFAGVQDTMAVTATRVRTSVGSSDDMFTTSYFTATRRLGEGGIYLDEGPITFAMYFAPSSSSSHVITMTKVTHGTRIVFDSAAPFVTDAFLRPYSSGSEQSNTVAYGDIAVLYVAFSEPVGIPKVLMNGRDAFVSVAKAHSANAFYAFVEITAETDALGSAVSFEVIEANDYAGNKCFTCGDGLSKRTTDGSSLTVVAT</sequence>
<dbReference type="GO" id="GO:0016985">
    <property type="term" value="F:mannan endo-1,4-beta-mannosidase activity"/>
    <property type="evidence" value="ECO:0007669"/>
    <property type="project" value="UniProtKB-EC"/>
</dbReference>
<evidence type="ECO:0000256" key="10">
    <source>
        <dbReference type="SAM" id="SignalP"/>
    </source>
</evidence>
<dbReference type="GO" id="GO:0005576">
    <property type="term" value="C:extracellular region"/>
    <property type="evidence" value="ECO:0007669"/>
    <property type="project" value="UniProtKB-SubCell"/>
</dbReference>
<dbReference type="SUPFAM" id="SSF51445">
    <property type="entry name" value="(Trans)glycosidases"/>
    <property type="match status" value="1"/>
</dbReference>
<evidence type="ECO:0000256" key="2">
    <source>
        <dbReference type="ARBA" id="ARBA00004613"/>
    </source>
</evidence>
<keyword evidence="6 10" id="KW-0732">Signal</keyword>
<organism evidence="12">
    <name type="scientific">Ostreococcus mediterraneus</name>
    <dbReference type="NCBI Taxonomy" id="1486918"/>
    <lineage>
        <taxon>Eukaryota</taxon>
        <taxon>Viridiplantae</taxon>
        <taxon>Chlorophyta</taxon>
        <taxon>Mamiellophyceae</taxon>
        <taxon>Mamiellales</taxon>
        <taxon>Bathycoccaceae</taxon>
        <taxon>Ostreococcus</taxon>
    </lineage>
</organism>